<dbReference type="PANTHER" id="PTHR15319">
    <property type="entry name" value="TATA BOX-BINDING PROTEIN ASSOCIATED FACTOR RNA POLYMERASE I SUBUNIT C"/>
    <property type="match status" value="1"/>
</dbReference>
<proteinExistence type="predicted"/>
<protein>
    <submittedName>
        <fullName evidence="1">Uncharacterized protein</fullName>
    </submittedName>
</protein>
<organism evidence="1 2">
    <name type="scientific">Gossypium laxum</name>
    <dbReference type="NCBI Taxonomy" id="34288"/>
    <lineage>
        <taxon>Eukaryota</taxon>
        <taxon>Viridiplantae</taxon>
        <taxon>Streptophyta</taxon>
        <taxon>Embryophyta</taxon>
        <taxon>Tracheophyta</taxon>
        <taxon>Spermatophyta</taxon>
        <taxon>Magnoliopsida</taxon>
        <taxon>eudicotyledons</taxon>
        <taxon>Gunneridae</taxon>
        <taxon>Pentapetalae</taxon>
        <taxon>rosids</taxon>
        <taxon>malvids</taxon>
        <taxon>Malvales</taxon>
        <taxon>Malvaceae</taxon>
        <taxon>Malvoideae</taxon>
        <taxon>Gossypium</taxon>
    </lineage>
</organism>
<accession>A0A7J8YYW7</accession>
<dbReference type="InterPro" id="IPR038801">
    <property type="entry name" value="TAF1C"/>
</dbReference>
<reference evidence="1 2" key="1">
    <citation type="journal article" date="2019" name="Genome Biol. Evol.">
        <title>Insights into the evolution of the New World diploid cottons (Gossypium, subgenus Houzingenia) based on genome sequencing.</title>
        <authorList>
            <person name="Grover C.E."/>
            <person name="Arick M.A. 2nd"/>
            <person name="Thrash A."/>
            <person name="Conover J.L."/>
            <person name="Sanders W.S."/>
            <person name="Peterson D.G."/>
            <person name="Frelichowski J.E."/>
            <person name="Scheffler J.A."/>
            <person name="Scheffler B.E."/>
            <person name="Wendel J.F."/>
        </authorList>
    </citation>
    <scope>NUCLEOTIDE SEQUENCE [LARGE SCALE GENOMIC DNA]</scope>
    <source>
        <strain evidence="1">4</strain>
        <tissue evidence="1">Leaf</tissue>
    </source>
</reference>
<dbReference type="PANTHER" id="PTHR15319:SF1">
    <property type="entry name" value="TATA BOX-BINDING PROTEIN-ASSOCIATED FACTOR RNA POLYMERASE I SUBUNIT C"/>
    <property type="match status" value="1"/>
</dbReference>
<dbReference type="GO" id="GO:0001164">
    <property type="term" value="F:RNA polymerase I core promoter sequence-specific DNA binding"/>
    <property type="evidence" value="ECO:0007669"/>
    <property type="project" value="TreeGrafter"/>
</dbReference>
<name>A0A7J8YYW7_9ROSI</name>
<evidence type="ECO:0000313" key="2">
    <source>
        <dbReference type="Proteomes" id="UP000593574"/>
    </source>
</evidence>
<sequence length="214" mass="23318">MGENVVGTSLVVPQMLVSKSEIGDTYGGVVEVKRPNNRSYPPSDSTSTILSDTDKYYTILKNKLHQAYTAVALSYLGCEGRRFGEPNVGFSAISTTQKMPGTQLRQAITGTNDKCTVMGKVLPNEYSFNGVPVANDPVDDFHGILGDSVVGNLMAATLYYVHWYSVRFDNPCKTAALDYLGSELFRSSSIIYACCSPHIPEESAVLLENGVRVR</sequence>
<gene>
    <name evidence="1" type="ORF">Golax_016953</name>
</gene>
<dbReference type="EMBL" id="JABEZV010000001">
    <property type="protein sequence ID" value="MBA0704713.1"/>
    <property type="molecule type" value="Genomic_DNA"/>
</dbReference>
<evidence type="ECO:0000313" key="1">
    <source>
        <dbReference type="EMBL" id="MBA0704713.1"/>
    </source>
</evidence>
<comment type="caution">
    <text evidence="1">The sequence shown here is derived from an EMBL/GenBank/DDBJ whole genome shotgun (WGS) entry which is preliminary data.</text>
</comment>
<dbReference type="GO" id="GO:0001650">
    <property type="term" value="C:fibrillar center"/>
    <property type="evidence" value="ECO:0007669"/>
    <property type="project" value="TreeGrafter"/>
</dbReference>
<keyword evidence="2" id="KW-1185">Reference proteome</keyword>
<dbReference type="Proteomes" id="UP000593574">
    <property type="component" value="Unassembled WGS sequence"/>
</dbReference>
<dbReference type="AlphaFoldDB" id="A0A7J8YYW7"/>